<dbReference type="OrthoDB" id="6146067at2"/>
<sequence length="437" mass="47949">MGIVIPLVLILLTCLVIWRACDGFEIASEYIGRNLSDGVRGGTINAISSSIPELFTTLIALFVLSDRDGFSIGIGTTAGSALFNGMIIPAVCILSVVGFVVLGVRVTSVNVSTRVLLRDGISLILCEFILILLINGEQLHWWQGLILMLMYVAYLAFMLTTMKPSELSANVDDSNDEDTDQDEDNTPRGVLATIFYWVSGGPLLDLERWFVKDHHREQMKQETWNGWGLLLTSTGVIGIACWALVLACEWLGSGPANTENPSYQLFGQTFEGLGMPAMFVAVIFASMATSVPDTVMSIRDARDGDYDDAVANALGSNIFDICFALGFPLFLFTLIHGPIAMEPEIAAQSGELRLFLFILTIIGFLIYYIGKRGVAADGTKYVEMKRGKAFALLTMYVLFVSYILAHENDVELVHQISDRLQSLLQQLPAIGAIQRFV</sequence>
<dbReference type="InterPro" id="IPR044880">
    <property type="entry name" value="NCX_ion-bd_dom_sf"/>
</dbReference>
<feature type="transmembrane region" description="Helical" evidence="5">
    <location>
        <begin position="309"/>
        <end position="332"/>
    </location>
</feature>
<dbReference type="GO" id="GO:0005886">
    <property type="term" value="C:plasma membrane"/>
    <property type="evidence" value="ECO:0007669"/>
    <property type="project" value="TreeGrafter"/>
</dbReference>
<evidence type="ECO:0000256" key="2">
    <source>
        <dbReference type="ARBA" id="ARBA00022692"/>
    </source>
</evidence>
<feature type="transmembrane region" description="Helical" evidence="5">
    <location>
        <begin position="352"/>
        <end position="369"/>
    </location>
</feature>
<evidence type="ECO:0000256" key="3">
    <source>
        <dbReference type="ARBA" id="ARBA00022989"/>
    </source>
</evidence>
<accession>A0A2G1W939</accession>
<comment type="caution">
    <text evidence="7">The sequence shown here is derived from an EMBL/GenBank/DDBJ whole genome shotgun (WGS) entry which is preliminary data.</text>
</comment>
<evidence type="ECO:0000256" key="4">
    <source>
        <dbReference type="ARBA" id="ARBA00023136"/>
    </source>
</evidence>
<keyword evidence="3 5" id="KW-1133">Transmembrane helix</keyword>
<feature type="transmembrane region" description="Helical" evidence="5">
    <location>
        <begin position="389"/>
        <end position="405"/>
    </location>
</feature>
<dbReference type="AlphaFoldDB" id="A0A2G1W939"/>
<dbReference type="GO" id="GO:0006874">
    <property type="term" value="P:intracellular calcium ion homeostasis"/>
    <property type="evidence" value="ECO:0007669"/>
    <property type="project" value="TreeGrafter"/>
</dbReference>
<dbReference type="GO" id="GO:0008273">
    <property type="term" value="F:calcium, potassium:sodium antiporter activity"/>
    <property type="evidence" value="ECO:0007669"/>
    <property type="project" value="TreeGrafter"/>
</dbReference>
<dbReference type="InterPro" id="IPR004837">
    <property type="entry name" value="NaCa_Exmemb"/>
</dbReference>
<protein>
    <submittedName>
        <fullName evidence="7">Pseudouridine synthase</fullName>
    </submittedName>
</protein>
<dbReference type="FunFam" id="1.20.1420.30:FF:000047">
    <property type="entry name" value="Probable sodium/calcium exchanger antiporter"/>
    <property type="match status" value="1"/>
</dbReference>
<name>A0A2G1W939_9BACT</name>
<dbReference type="PANTHER" id="PTHR10846:SF8">
    <property type="entry name" value="INNER MEMBRANE PROTEIN YRBG"/>
    <property type="match status" value="1"/>
</dbReference>
<gene>
    <name evidence="7" type="ORF">CEE69_10110</name>
</gene>
<evidence type="ECO:0000313" key="7">
    <source>
        <dbReference type="EMBL" id="PHQ35531.1"/>
    </source>
</evidence>
<dbReference type="EMBL" id="NIZW01000007">
    <property type="protein sequence ID" value="PHQ35531.1"/>
    <property type="molecule type" value="Genomic_DNA"/>
</dbReference>
<organism evidence="7 8">
    <name type="scientific">Rhodopirellula bahusiensis</name>
    <dbReference type="NCBI Taxonomy" id="2014065"/>
    <lineage>
        <taxon>Bacteria</taxon>
        <taxon>Pseudomonadati</taxon>
        <taxon>Planctomycetota</taxon>
        <taxon>Planctomycetia</taxon>
        <taxon>Pirellulales</taxon>
        <taxon>Pirellulaceae</taxon>
        <taxon>Rhodopirellula</taxon>
    </lineage>
</organism>
<dbReference type="Pfam" id="PF01699">
    <property type="entry name" value="Na_Ca_ex"/>
    <property type="match status" value="2"/>
</dbReference>
<feature type="transmembrane region" description="Helical" evidence="5">
    <location>
        <begin position="265"/>
        <end position="288"/>
    </location>
</feature>
<keyword evidence="8" id="KW-1185">Reference proteome</keyword>
<dbReference type="Proteomes" id="UP000225740">
    <property type="component" value="Unassembled WGS sequence"/>
</dbReference>
<dbReference type="GeneID" id="90608519"/>
<dbReference type="RefSeq" id="WP_099260736.1">
    <property type="nucleotide sequence ID" value="NZ_NIZW01000007.1"/>
</dbReference>
<evidence type="ECO:0000259" key="6">
    <source>
        <dbReference type="Pfam" id="PF01699"/>
    </source>
</evidence>
<feature type="transmembrane region" description="Helical" evidence="5">
    <location>
        <begin position="224"/>
        <end position="245"/>
    </location>
</feature>
<evidence type="ECO:0000313" key="8">
    <source>
        <dbReference type="Proteomes" id="UP000225740"/>
    </source>
</evidence>
<feature type="transmembrane region" description="Helical" evidence="5">
    <location>
        <begin position="140"/>
        <end position="159"/>
    </location>
</feature>
<keyword evidence="4 5" id="KW-0472">Membrane</keyword>
<evidence type="ECO:0000256" key="5">
    <source>
        <dbReference type="SAM" id="Phobius"/>
    </source>
</evidence>
<keyword evidence="2 5" id="KW-0812">Transmembrane</keyword>
<dbReference type="PANTHER" id="PTHR10846">
    <property type="entry name" value="SODIUM/POTASSIUM/CALCIUM EXCHANGER"/>
    <property type="match status" value="1"/>
</dbReference>
<dbReference type="Gene3D" id="1.20.1420.30">
    <property type="entry name" value="NCX, central ion-binding region"/>
    <property type="match status" value="1"/>
</dbReference>
<dbReference type="GO" id="GO:0005262">
    <property type="term" value="F:calcium channel activity"/>
    <property type="evidence" value="ECO:0007669"/>
    <property type="project" value="TreeGrafter"/>
</dbReference>
<proteinExistence type="predicted"/>
<feature type="transmembrane region" description="Helical" evidence="5">
    <location>
        <begin position="81"/>
        <end position="104"/>
    </location>
</feature>
<evidence type="ECO:0000256" key="1">
    <source>
        <dbReference type="ARBA" id="ARBA00004141"/>
    </source>
</evidence>
<dbReference type="InterPro" id="IPR004481">
    <property type="entry name" value="K/Na/Ca-exchanger"/>
</dbReference>
<feature type="transmembrane region" description="Helical" evidence="5">
    <location>
        <begin position="116"/>
        <end position="134"/>
    </location>
</feature>
<comment type="subcellular location">
    <subcellularLocation>
        <location evidence="1">Membrane</location>
        <topology evidence="1">Multi-pass membrane protein</topology>
    </subcellularLocation>
</comment>
<feature type="domain" description="Sodium/calcium exchanger membrane region" evidence="6">
    <location>
        <begin position="7"/>
        <end position="159"/>
    </location>
</feature>
<feature type="domain" description="Sodium/calcium exchanger membrane region" evidence="6">
    <location>
        <begin position="261"/>
        <end position="403"/>
    </location>
</feature>
<reference evidence="7 8" key="1">
    <citation type="submission" date="2017-06" db="EMBL/GenBank/DDBJ databases">
        <title>Description of Rhodopirellula bahusiensis sp. nov.</title>
        <authorList>
            <person name="Kizina J."/>
            <person name="Harder J."/>
        </authorList>
    </citation>
    <scope>NUCLEOTIDE SEQUENCE [LARGE SCALE GENOMIC DNA]</scope>
    <source>
        <strain evidence="7 8">SWK21</strain>
    </source>
</reference>